<keyword evidence="4" id="KW-0808">Transferase</keyword>
<dbReference type="Proteomes" id="UP000176241">
    <property type="component" value="Unassembled WGS sequence"/>
</dbReference>
<dbReference type="CDD" id="cd00075">
    <property type="entry name" value="HATPase"/>
    <property type="match status" value="1"/>
</dbReference>
<comment type="caution">
    <text evidence="8">The sequence shown here is derived from an EMBL/GenBank/DDBJ whole genome shotgun (WGS) entry which is preliminary data.</text>
</comment>
<dbReference type="STRING" id="1797533.A2731_04175"/>
<evidence type="ECO:0000256" key="6">
    <source>
        <dbReference type="ARBA" id="ARBA00023012"/>
    </source>
</evidence>
<dbReference type="PANTHER" id="PTHR43711:SF1">
    <property type="entry name" value="HISTIDINE KINASE 1"/>
    <property type="match status" value="1"/>
</dbReference>
<dbReference type="CDD" id="cd00082">
    <property type="entry name" value="HisKA"/>
    <property type="match status" value="2"/>
</dbReference>
<dbReference type="SUPFAM" id="SSF47384">
    <property type="entry name" value="Homodimeric domain of signal transducing histidine kinase"/>
    <property type="match status" value="2"/>
</dbReference>
<dbReference type="InterPro" id="IPR003594">
    <property type="entry name" value="HATPase_dom"/>
</dbReference>
<evidence type="ECO:0000256" key="3">
    <source>
        <dbReference type="ARBA" id="ARBA00022553"/>
    </source>
</evidence>
<evidence type="ECO:0000256" key="5">
    <source>
        <dbReference type="ARBA" id="ARBA00022777"/>
    </source>
</evidence>
<reference evidence="8 9" key="1">
    <citation type="journal article" date="2016" name="Nat. Commun.">
        <title>Thousands of microbial genomes shed light on interconnected biogeochemical processes in an aquifer system.</title>
        <authorList>
            <person name="Anantharaman K."/>
            <person name="Brown C.T."/>
            <person name="Hug L.A."/>
            <person name="Sharon I."/>
            <person name="Castelle C.J."/>
            <person name="Probst A.J."/>
            <person name="Thomas B.C."/>
            <person name="Singh A."/>
            <person name="Wilkins M.J."/>
            <person name="Karaoz U."/>
            <person name="Brodie E.L."/>
            <person name="Williams K.H."/>
            <person name="Hubbard S.S."/>
            <person name="Banfield J.F."/>
        </authorList>
    </citation>
    <scope>NUCLEOTIDE SEQUENCE [LARGE SCALE GENOMIC DNA]</scope>
</reference>
<feature type="domain" description="Histidine kinase" evidence="7">
    <location>
        <begin position="277"/>
        <end position="519"/>
    </location>
</feature>
<dbReference type="GO" id="GO:0000155">
    <property type="term" value="F:phosphorelay sensor kinase activity"/>
    <property type="evidence" value="ECO:0007669"/>
    <property type="project" value="InterPro"/>
</dbReference>
<dbReference type="FunFam" id="3.30.565.10:FF:000006">
    <property type="entry name" value="Sensor histidine kinase WalK"/>
    <property type="match status" value="1"/>
</dbReference>
<keyword evidence="6" id="KW-0902">Two-component regulatory system</keyword>
<dbReference type="InterPro" id="IPR036890">
    <property type="entry name" value="HATPase_C_sf"/>
</dbReference>
<keyword evidence="5" id="KW-0418">Kinase</keyword>
<evidence type="ECO:0000256" key="2">
    <source>
        <dbReference type="ARBA" id="ARBA00012438"/>
    </source>
</evidence>
<dbReference type="FunFam" id="3.30.565.10:FF:000010">
    <property type="entry name" value="Sensor histidine kinase RcsC"/>
    <property type="match status" value="1"/>
</dbReference>
<dbReference type="EC" id="2.7.13.3" evidence="2"/>
<dbReference type="InterPro" id="IPR036097">
    <property type="entry name" value="HisK_dim/P_sf"/>
</dbReference>
<organism evidence="8 9">
    <name type="scientific">Candidatus Buchananbacteria bacterium RIFCSPHIGHO2_01_FULL_39_8</name>
    <dbReference type="NCBI Taxonomy" id="1797533"/>
    <lineage>
        <taxon>Bacteria</taxon>
        <taxon>Candidatus Buchananiibacteriota</taxon>
    </lineage>
</organism>
<dbReference type="PROSITE" id="PS50109">
    <property type="entry name" value="HIS_KIN"/>
    <property type="match status" value="2"/>
</dbReference>
<dbReference type="SMART" id="SM00387">
    <property type="entry name" value="HATPase_c"/>
    <property type="match status" value="2"/>
</dbReference>
<dbReference type="SMART" id="SM00388">
    <property type="entry name" value="HisKA"/>
    <property type="match status" value="2"/>
</dbReference>
<feature type="domain" description="Histidine kinase" evidence="7">
    <location>
        <begin position="26"/>
        <end position="245"/>
    </location>
</feature>
<dbReference type="InterPro" id="IPR004358">
    <property type="entry name" value="Sig_transdc_His_kin-like_C"/>
</dbReference>
<dbReference type="AlphaFoldDB" id="A0A1G1XTG5"/>
<dbReference type="EMBL" id="MHIC01000052">
    <property type="protein sequence ID" value="OGY43252.1"/>
    <property type="molecule type" value="Genomic_DNA"/>
</dbReference>
<dbReference type="SUPFAM" id="SSF55874">
    <property type="entry name" value="ATPase domain of HSP90 chaperone/DNA topoisomerase II/histidine kinase"/>
    <property type="match status" value="2"/>
</dbReference>
<sequence>MLKVSKKKSEETNHRLEDIKSDFITIASHQLRTPISGIRWSLDTLLSGRAGELSGKQKDVIQEAYQNNKFMVKVVNDLLRVSRLEEKGVDLVIKPTNLTKIIQETIKKFQDFALANNCDINFSIEPTLPKVYVDPLQIRPVIEALIDNAIRYTKSKGKIKISLQKFRNFLVFKIQDNGIGIPTDQHDLVFSKFFRARNAMKIQTEGLGLDLYIVKKIVEAHGGKIKFKSREKVGTTFYVYLPIILTRVSKAEQDDRKKDDESTADDILKKEREFVSVTVHELKAPLGITKWSLEMLKGQKAGQLNNDQVELINQIYRGNERLLTLVRDLLDLAKLQEGKFDVKPQAVQLETIINDVVPGFQVEAKRKNINLTVSNFKKPLPKISGDPNRIAQVITNLVSNAVKYTPNKGKVTIGVKQIESAALKKIGEQTATANILNYHNKKGYLLLSVQDTGVGISKKEQDKLFTRFFRGKDVLKSKTEGTGLGLYITKTIVELHKGDIWFTSQFGKGSTFHFTLPIT</sequence>
<dbReference type="InterPro" id="IPR050736">
    <property type="entry name" value="Sensor_HK_Regulatory"/>
</dbReference>
<dbReference type="PRINTS" id="PR00344">
    <property type="entry name" value="BCTRLSENSOR"/>
</dbReference>
<comment type="catalytic activity">
    <reaction evidence="1">
        <text>ATP + protein L-histidine = ADP + protein N-phospho-L-histidine.</text>
        <dbReference type="EC" id="2.7.13.3"/>
    </reaction>
</comment>
<proteinExistence type="predicted"/>
<dbReference type="Gene3D" id="1.10.287.130">
    <property type="match status" value="2"/>
</dbReference>
<evidence type="ECO:0000259" key="7">
    <source>
        <dbReference type="PROSITE" id="PS50109"/>
    </source>
</evidence>
<evidence type="ECO:0000256" key="4">
    <source>
        <dbReference type="ARBA" id="ARBA00022679"/>
    </source>
</evidence>
<dbReference type="Pfam" id="PF02518">
    <property type="entry name" value="HATPase_c"/>
    <property type="match status" value="2"/>
</dbReference>
<keyword evidence="3" id="KW-0597">Phosphoprotein</keyword>
<protein>
    <recommendedName>
        <fullName evidence="2">histidine kinase</fullName>
        <ecNumber evidence="2">2.7.13.3</ecNumber>
    </recommendedName>
</protein>
<accession>A0A1G1XTG5</accession>
<dbReference type="CDD" id="cd16922">
    <property type="entry name" value="HATPase_EvgS-ArcB-TorS-like"/>
    <property type="match status" value="1"/>
</dbReference>
<dbReference type="Gene3D" id="3.30.565.10">
    <property type="entry name" value="Histidine kinase-like ATPase, C-terminal domain"/>
    <property type="match status" value="2"/>
</dbReference>
<dbReference type="InterPro" id="IPR003661">
    <property type="entry name" value="HisK_dim/P_dom"/>
</dbReference>
<evidence type="ECO:0000313" key="8">
    <source>
        <dbReference type="EMBL" id="OGY43252.1"/>
    </source>
</evidence>
<dbReference type="Pfam" id="PF00512">
    <property type="entry name" value="HisKA"/>
    <property type="match status" value="2"/>
</dbReference>
<name>A0A1G1XTG5_9BACT</name>
<evidence type="ECO:0000313" key="9">
    <source>
        <dbReference type="Proteomes" id="UP000176241"/>
    </source>
</evidence>
<dbReference type="PANTHER" id="PTHR43711">
    <property type="entry name" value="TWO-COMPONENT HISTIDINE KINASE"/>
    <property type="match status" value="1"/>
</dbReference>
<gene>
    <name evidence="8" type="ORF">A2731_04175</name>
</gene>
<dbReference type="InterPro" id="IPR005467">
    <property type="entry name" value="His_kinase_dom"/>
</dbReference>
<evidence type="ECO:0000256" key="1">
    <source>
        <dbReference type="ARBA" id="ARBA00000085"/>
    </source>
</evidence>